<name>A0A4R2I4B4_9GAMM</name>
<protein>
    <submittedName>
        <fullName evidence="1">Uncharacterized protein</fullName>
    </submittedName>
</protein>
<dbReference type="AlphaFoldDB" id="A0A4R2I4B4"/>
<reference evidence="1 2" key="1">
    <citation type="journal article" date="2015" name="Stand. Genomic Sci.">
        <title>Genomic Encyclopedia of Bacterial and Archaeal Type Strains, Phase III: the genomes of soil and plant-associated and newly described type strains.</title>
        <authorList>
            <person name="Whitman W.B."/>
            <person name="Woyke T."/>
            <person name="Klenk H.P."/>
            <person name="Zhou Y."/>
            <person name="Lilburn T.G."/>
            <person name="Beck B.J."/>
            <person name="De Vos P."/>
            <person name="Vandamme P."/>
            <person name="Eisen J.A."/>
            <person name="Garrity G."/>
            <person name="Hugenholtz P."/>
            <person name="Kyrpides N.C."/>
        </authorList>
    </citation>
    <scope>NUCLEOTIDE SEQUENCE [LARGE SCALE GENOMIC DNA]</scope>
    <source>
        <strain evidence="1 2">A3</strain>
    </source>
</reference>
<dbReference type="EMBL" id="SLWQ01000007">
    <property type="protein sequence ID" value="TCO38954.1"/>
    <property type="molecule type" value="Genomic_DNA"/>
</dbReference>
<sequence length="74" mass="8510">MIFLTSSDHMTSENNAFNDELKCLMPNPYNHATDANCYNVCEDRANDIKKRLLPCVARGDYNHTPDCMDQRPTK</sequence>
<evidence type="ECO:0000313" key="1">
    <source>
        <dbReference type="EMBL" id="TCO38954.1"/>
    </source>
</evidence>
<comment type="caution">
    <text evidence="1">The sequence shown here is derived from an EMBL/GenBank/DDBJ whole genome shotgun (WGS) entry which is preliminary data.</text>
</comment>
<gene>
    <name evidence="1" type="ORF">EV148_107242</name>
</gene>
<organism evidence="1 2">
    <name type="scientific">Dokdonella fugitiva</name>
    <dbReference type="NCBI Taxonomy" id="328517"/>
    <lineage>
        <taxon>Bacteria</taxon>
        <taxon>Pseudomonadati</taxon>
        <taxon>Pseudomonadota</taxon>
        <taxon>Gammaproteobacteria</taxon>
        <taxon>Lysobacterales</taxon>
        <taxon>Rhodanobacteraceae</taxon>
        <taxon>Dokdonella</taxon>
    </lineage>
</organism>
<keyword evidence="2" id="KW-1185">Reference proteome</keyword>
<evidence type="ECO:0000313" key="2">
    <source>
        <dbReference type="Proteomes" id="UP000294862"/>
    </source>
</evidence>
<accession>A0A4R2I4B4</accession>
<proteinExistence type="predicted"/>
<dbReference type="Proteomes" id="UP000294862">
    <property type="component" value="Unassembled WGS sequence"/>
</dbReference>